<keyword evidence="2" id="KW-1185">Reference proteome</keyword>
<dbReference type="EMBL" id="JANAKD010000205">
    <property type="protein sequence ID" value="KAJ3496266.1"/>
    <property type="molecule type" value="Genomic_DNA"/>
</dbReference>
<organism evidence="1 2">
    <name type="scientific">Lecanicillium saksenae</name>
    <dbReference type="NCBI Taxonomy" id="468837"/>
    <lineage>
        <taxon>Eukaryota</taxon>
        <taxon>Fungi</taxon>
        <taxon>Dikarya</taxon>
        <taxon>Ascomycota</taxon>
        <taxon>Pezizomycotina</taxon>
        <taxon>Sordariomycetes</taxon>
        <taxon>Hypocreomycetidae</taxon>
        <taxon>Hypocreales</taxon>
        <taxon>Cordycipitaceae</taxon>
        <taxon>Lecanicillium</taxon>
    </lineage>
</organism>
<reference evidence="1" key="1">
    <citation type="submission" date="2022-07" db="EMBL/GenBank/DDBJ databases">
        <title>Genome Sequence of Lecanicillium saksenae.</title>
        <authorList>
            <person name="Buettner E."/>
        </authorList>
    </citation>
    <scope>NUCLEOTIDE SEQUENCE</scope>
    <source>
        <strain evidence="1">VT-O1</strain>
    </source>
</reference>
<dbReference type="Proteomes" id="UP001148737">
    <property type="component" value="Unassembled WGS sequence"/>
</dbReference>
<evidence type="ECO:0000313" key="1">
    <source>
        <dbReference type="EMBL" id="KAJ3496266.1"/>
    </source>
</evidence>
<gene>
    <name evidence="1" type="ORF">NLG97_g2786</name>
</gene>
<comment type="caution">
    <text evidence="1">The sequence shown here is derived from an EMBL/GenBank/DDBJ whole genome shotgun (WGS) entry which is preliminary data.</text>
</comment>
<sequence>MAAFSGLPYEIRAAIWTLAVQPRTVLVSTVHPDQTLTPTYQTYSPPPPQQLYFSSPTPTLNLFHVCHESREHVIKNYQRICLNEVPGEPCFWIDFNIDILDIGQSYLEYFSRFGPLIRRIKLTRDVCCEAWFFECRLFVEFYRLVQCFVVAEDGWWAWFEQHKQTSLACSTIDAWYNGEGREHQNTESFVPGIEKNSVPRPSDEQLAAMDFPVVSVR</sequence>
<name>A0ACC1QZX7_9HYPO</name>
<protein>
    <submittedName>
        <fullName evidence="1">Uncharacterized protein</fullName>
    </submittedName>
</protein>
<proteinExistence type="predicted"/>
<accession>A0ACC1QZX7</accession>
<evidence type="ECO:0000313" key="2">
    <source>
        <dbReference type="Proteomes" id="UP001148737"/>
    </source>
</evidence>